<feature type="compositionally biased region" description="Basic and acidic residues" evidence="1">
    <location>
        <begin position="281"/>
        <end position="296"/>
    </location>
</feature>
<protein>
    <recommendedName>
        <fullName evidence="2">DUF222 domain-containing protein</fullName>
    </recommendedName>
</protein>
<dbReference type="CDD" id="cd00085">
    <property type="entry name" value="HNHc"/>
    <property type="match status" value="1"/>
</dbReference>
<evidence type="ECO:0000313" key="4">
    <source>
        <dbReference type="Proteomes" id="UP000654257"/>
    </source>
</evidence>
<feature type="domain" description="DUF222" evidence="2">
    <location>
        <begin position="79"/>
        <end position="395"/>
    </location>
</feature>
<dbReference type="Proteomes" id="UP000654257">
    <property type="component" value="Unassembled WGS sequence"/>
</dbReference>
<dbReference type="EMBL" id="BMCU01000005">
    <property type="protein sequence ID" value="GGG23627.1"/>
    <property type="molecule type" value="Genomic_DNA"/>
</dbReference>
<dbReference type="Pfam" id="PF02720">
    <property type="entry name" value="DUF222"/>
    <property type="match status" value="1"/>
</dbReference>
<evidence type="ECO:0000259" key="2">
    <source>
        <dbReference type="Pfam" id="PF02720"/>
    </source>
</evidence>
<evidence type="ECO:0000256" key="1">
    <source>
        <dbReference type="SAM" id="MobiDB-lite"/>
    </source>
</evidence>
<name>A0A917G5B8_9NOCA</name>
<reference evidence="3" key="2">
    <citation type="submission" date="2020-09" db="EMBL/GenBank/DDBJ databases">
        <authorList>
            <person name="Sun Q."/>
            <person name="Sedlacek I."/>
        </authorList>
    </citation>
    <scope>NUCLEOTIDE SEQUENCE</scope>
    <source>
        <strain evidence="3">CCM 7905</strain>
    </source>
</reference>
<organism evidence="3 4">
    <name type="scientific">Rhodococcoides trifolii</name>
    <dbReference type="NCBI Taxonomy" id="908250"/>
    <lineage>
        <taxon>Bacteria</taxon>
        <taxon>Bacillati</taxon>
        <taxon>Actinomycetota</taxon>
        <taxon>Actinomycetes</taxon>
        <taxon>Mycobacteriales</taxon>
        <taxon>Nocardiaceae</taxon>
        <taxon>Rhodococcoides</taxon>
    </lineage>
</organism>
<keyword evidence="4" id="KW-1185">Reference proteome</keyword>
<accession>A0A917G5B8</accession>
<comment type="caution">
    <text evidence="3">The sequence shown here is derived from an EMBL/GenBank/DDBJ whole genome shotgun (WGS) entry which is preliminary data.</text>
</comment>
<evidence type="ECO:0000313" key="3">
    <source>
        <dbReference type="EMBL" id="GGG23627.1"/>
    </source>
</evidence>
<dbReference type="InterPro" id="IPR003870">
    <property type="entry name" value="DUF222"/>
</dbReference>
<dbReference type="InterPro" id="IPR003615">
    <property type="entry name" value="HNH_nuc"/>
</dbReference>
<feature type="region of interest" description="Disordered" evidence="1">
    <location>
        <begin position="184"/>
        <end position="211"/>
    </location>
</feature>
<dbReference type="AlphaFoldDB" id="A0A917G5B8"/>
<reference evidence="3" key="1">
    <citation type="journal article" date="2014" name="Int. J. Syst. Evol. Microbiol.">
        <title>Complete genome sequence of Corynebacterium casei LMG S-19264T (=DSM 44701T), isolated from a smear-ripened cheese.</title>
        <authorList>
            <consortium name="US DOE Joint Genome Institute (JGI-PGF)"/>
            <person name="Walter F."/>
            <person name="Albersmeier A."/>
            <person name="Kalinowski J."/>
            <person name="Ruckert C."/>
        </authorList>
    </citation>
    <scope>NUCLEOTIDE SEQUENCE</scope>
    <source>
        <strain evidence="3">CCM 7905</strain>
    </source>
</reference>
<gene>
    <name evidence="3" type="ORF">GCM10007304_41870</name>
</gene>
<feature type="compositionally biased region" description="Acidic residues" evidence="1">
    <location>
        <begin position="257"/>
        <end position="279"/>
    </location>
</feature>
<sequence length="498" mass="54053">MVSGGTSGGVGDVVFADLLAAVQKSVQALTDAQSSMLATEDLQQVWAKAVRLGRVLEGASNGWLAQILDTGGFVGVSGSTPHTIGAWLNCSTPAASKRIKSATMLAPRTLPSGEKTEPQFPATAEAAADGAITDEHVTIVSKFFADLSDEVDVETRERAEWQLGMLARVTRPREFGVAATRLAQMIDEDGTPPKDRKDKERKPFVWFGKQGKDGLTPTKGLLDSEMLAMAQALDAKYGKPGAKTGGDVEDDKKSGSSDDDELDLDLDATDTDSDVDANDEPPARTDPPRWDLRSAGERRHDALKVIMRSYLASGRAGKHRGVTCAPIVTMTIDQLEKASGMALTATGSSIPVRDALRMASGQHAFLLLLDEHERPLYLGRTKRLGTEDQRLVLYATERGCSFPGCSKSGVWCQVHHTDEWVVDDGMTDIDSLTLACEEHHRIVGPGDNDWATTIAGPDHRYPGRTLWHPPKAWDPTRTGRVNHFHHPEELLIPPDEQH</sequence>
<dbReference type="RefSeq" id="WP_188546845.1">
    <property type="nucleotide sequence ID" value="NZ_BMCU01000005.1"/>
</dbReference>
<feature type="region of interest" description="Disordered" evidence="1">
    <location>
        <begin position="237"/>
        <end position="296"/>
    </location>
</feature>
<feature type="compositionally biased region" description="Basic and acidic residues" evidence="1">
    <location>
        <begin position="191"/>
        <end position="203"/>
    </location>
</feature>
<proteinExistence type="predicted"/>